<dbReference type="InterPro" id="IPR018506">
    <property type="entry name" value="Cyt_B5_heme-BS"/>
</dbReference>
<dbReference type="SMART" id="SM01117">
    <property type="entry name" value="Cyt-b5"/>
    <property type="match status" value="1"/>
</dbReference>
<dbReference type="GO" id="GO:0034975">
    <property type="term" value="P:protein folding in endoplasmic reticulum"/>
    <property type="evidence" value="ECO:0007669"/>
    <property type="project" value="InterPro"/>
</dbReference>
<reference evidence="23" key="3">
    <citation type="submission" date="2015-06" db="UniProtKB">
        <authorList>
            <consortium name="EnsemblProtists"/>
        </authorList>
    </citation>
    <scope>IDENTIFICATION</scope>
</reference>
<dbReference type="PANTHER" id="PTHR12613">
    <property type="entry name" value="ERO1-RELATED"/>
    <property type="match status" value="1"/>
</dbReference>
<keyword evidence="15" id="KW-0472">Membrane</keyword>
<keyword evidence="7" id="KW-0285">Flavoprotein</keyword>
<dbReference type="HOGENOM" id="CLU_409657_0_0_1"/>
<comment type="subcellular location">
    <subcellularLocation>
        <location evidence="2">Endoplasmic reticulum membrane</location>
        <topology evidence="2">Peripheral membrane protein</topology>
        <orientation evidence="2">Lumenal side</orientation>
    </subcellularLocation>
</comment>
<dbReference type="AlphaFoldDB" id="L1J1W8"/>
<keyword evidence="14" id="KW-0408">Iron</keyword>
<feature type="signal peptide" evidence="20">
    <location>
        <begin position="1"/>
        <end position="25"/>
    </location>
</feature>
<proteinExistence type="inferred from homology"/>
<evidence type="ECO:0000313" key="24">
    <source>
        <dbReference type="Proteomes" id="UP000011087"/>
    </source>
</evidence>
<dbReference type="RefSeq" id="XP_005829114.1">
    <property type="nucleotide sequence ID" value="XM_005829057.1"/>
</dbReference>
<organism evidence="22">
    <name type="scientific">Guillardia theta (strain CCMP2712)</name>
    <name type="common">Cryptophyte</name>
    <dbReference type="NCBI Taxonomy" id="905079"/>
    <lineage>
        <taxon>Eukaryota</taxon>
        <taxon>Cryptophyceae</taxon>
        <taxon>Pyrenomonadales</taxon>
        <taxon>Geminigeraceae</taxon>
        <taxon>Guillardia</taxon>
    </lineage>
</organism>
<protein>
    <recommendedName>
        <fullName evidence="21">Cytochrome b5 heme-binding domain-containing protein</fullName>
    </recommendedName>
</protein>
<evidence type="ECO:0000256" key="12">
    <source>
        <dbReference type="ARBA" id="ARBA00022982"/>
    </source>
</evidence>
<dbReference type="InterPro" id="IPR001199">
    <property type="entry name" value="Cyt_B5-like_heme/steroid-bd"/>
</dbReference>
<feature type="domain" description="Cytochrome b5 heme-binding" evidence="21">
    <location>
        <begin position="594"/>
        <end position="657"/>
    </location>
</feature>
<dbReference type="GO" id="GO:0046872">
    <property type="term" value="F:metal ion binding"/>
    <property type="evidence" value="ECO:0007669"/>
    <property type="project" value="UniProtKB-KW"/>
</dbReference>
<evidence type="ECO:0000259" key="21">
    <source>
        <dbReference type="PROSITE" id="PS50255"/>
    </source>
</evidence>
<evidence type="ECO:0000256" key="6">
    <source>
        <dbReference type="ARBA" id="ARBA00022617"/>
    </source>
</evidence>
<dbReference type="EMBL" id="JH993019">
    <property type="protein sequence ID" value="EKX42134.1"/>
    <property type="molecule type" value="Genomic_DNA"/>
</dbReference>
<dbReference type="OMA" id="CYKDRLH"/>
<comment type="similarity">
    <text evidence="3">Belongs to the EROs family.</text>
</comment>
<evidence type="ECO:0000256" key="13">
    <source>
        <dbReference type="ARBA" id="ARBA00023002"/>
    </source>
</evidence>
<evidence type="ECO:0000256" key="17">
    <source>
        <dbReference type="ARBA" id="ARBA00023180"/>
    </source>
</evidence>
<evidence type="ECO:0000256" key="10">
    <source>
        <dbReference type="ARBA" id="ARBA00022824"/>
    </source>
</evidence>
<dbReference type="OrthoDB" id="269384at2759"/>
<dbReference type="STRING" id="905079.L1J1W8"/>
<evidence type="ECO:0000256" key="20">
    <source>
        <dbReference type="SAM" id="SignalP"/>
    </source>
</evidence>
<evidence type="ECO:0000256" key="5">
    <source>
        <dbReference type="ARBA" id="ARBA00022448"/>
    </source>
</evidence>
<keyword evidence="16" id="KW-1015">Disulfide bond</keyword>
<evidence type="ECO:0000313" key="23">
    <source>
        <dbReference type="EnsemblProtists" id="EKX42134"/>
    </source>
</evidence>
<dbReference type="InterPro" id="IPR007266">
    <property type="entry name" value="Ero1"/>
</dbReference>
<keyword evidence="5" id="KW-0813">Transport</keyword>
<dbReference type="PaxDb" id="55529-EKX42134"/>
<gene>
    <name evidence="22" type="ORF">GUITHDRAFT_164242</name>
</gene>
<dbReference type="GO" id="GO:0015035">
    <property type="term" value="F:protein-disulfide reductase activity"/>
    <property type="evidence" value="ECO:0007669"/>
    <property type="project" value="InterPro"/>
</dbReference>
<dbReference type="Pfam" id="PF04137">
    <property type="entry name" value="ERO1"/>
    <property type="match status" value="1"/>
</dbReference>
<keyword evidence="13" id="KW-0560">Oxidoreductase</keyword>
<keyword evidence="17" id="KW-0325">Glycoprotein</keyword>
<feature type="chain" id="PRO_5008770831" description="Cytochrome b5 heme-binding domain-containing protein" evidence="20">
    <location>
        <begin position="26"/>
        <end position="671"/>
    </location>
</feature>
<name>L1J1W8_GUITC</name>
<dbReference type="PROSITE" id="PS00191">
    <property type="entry name" value="CYTOCHROME_B5_1"/>
    <property type="match status" value="1"/>
</dbReference>
<dbReference type="GO" id="GO:0005789">
    <property type="term" value="C:endoplasmic reticulum membrane"/>
    <property type="evidence" value="ECO:0007669"/>
    <property type="project" value="UniProtKB-SubCell"/>
</dbReference>
<dbReference type="KEGG" id="gtt:GUITHDRAFT_164242"/>
<evidence type="ECO:0000256" key="18">
    <source>
        <dbReference type="ARBA" id="ARBA00023284"/>
    </source>
</evidence>
<evidence type="ECO:0000256" key="9">
    <source>
        <dbReference type="ARBA" id="ARBA00022729"/>
    </source>
</evidence>
<dbReference type="InterPro" id="IPR036400">
    <property type="entry name" value="Cyt_B5-like_heme/steroid_sf"/>
</dbReference>
<evidence type="ECO:0000256" key="7">
    <source>
        <dbReference type="ARBA" id="ARBA00022630"/>
    </source>
</evidence>
<evidence type="ECO:0000256" key="3">
    <source>
        <dbReference type="ARBA" id="ARBA00008277"/>
    </source>
</evidence>
<keyword evidence="8" id="KW-0479">Metal-binding</keyword>
<dbReference type="Gene3D" id="3.10.120.10">
    <property type="entry name" value="Cytochrome b5-like heme/steroid binding domain"/>
    <property type="match status" value="1"/>
</dbReference>
<evidence type="ECO:0000313" key="22">
    <source>
        <dbReference type="EMBL" id="EKX42134.1"/>
    </source>
</evidence>
<evidence type="ECO:0000256" key="2">
    <source>
        <dbReference type="ARBA" id="ARBA00004367"/>
    </source>
</evidence>
<comment type="subunit">
    <text evidence="4">May function both as a monomer and a homodimer.</text>
</comment>
<dbReference type="GO" id="GO:0016972">
    <property type="term" value="F:thiol oxidase activity"/>
    <property type="evidence" value="ECO:0007669"/>
    <property type="project" value="InterPro"/>
</dbReference>
<dbReference type="Pfam" id="PF00173">
    <property type="entry name" value="Cyt-b5"/>
    <property type="match status" value="1"/>
</dbReference>
<comment type="cofactor">
    <cofactor evidence="1">
        <name>FAD</name>
        <dbReference type="ChEBI" id="CHEBI:57692"/>
    </cofactor>
</comment>
<feature type="region of interest" description="Disordered" evidence="19">
    <location>
        <begin position="464"/>
        <end position="489"/>
    </location>
</feature>
<dbReference type="PROSITE" id="PS50255">
    <property type="entry name" value="CYTOCHROME_B5_2"/>
    <property type="match status" value="1"/>
</dbReference>
<evidence type="ECO:0000256" key="19">
    <source>
        <dbReference type="SAM" id="MobiDB-lite"/>
    </source>
</evidence>
<dbReference type="EnsemblProtists" id="EKX42134">
    <property type="protein sequence ID" value="EKX42134"/>
    <property type="gene ID" value="GUITHDRAFT_164242"/>
</dbReference>
<keyword evidence="6" id="KW-0349">Heme</keyword>
<evidence type="ECO:0000256" key="15">
    <source>
        <dbReference type="ARBA" id="ARBA00023136"/>
    </source>
</evidence>
<keyword evidence="18" id="KW-0676">Redox-active center</keyword>
<evidence type="ECO:0000256" key="4">
    <source>
        <dbReference type="ARBA" id="ARBA00011802"/>
    </source>
</evidence>
<sequence length="671" mass="74886">MQMKLSSLLLACFCLLFFFQDLALCQNPSGQLDDAKCDVESVETANTEQLHRILSELVNTTYFRLMHIKLDGKCLYFDQAVSEAKCASTQQDSFSSWASSFSSPAPPVKEGGLCSLDVGNRNEESSQSSNPFDFGRPITNKVDKTISKAESESLLTKDESCNDPSVPDFWLDMCRNIPTNASEYVNLRLNPERWTGYNGSHVWDAIYNENCFEQLGSLDEMCYEERVLYRLLSGMHASINIHISLSYFPPSKSQNRSNWEPNPERFINQYGSRPEYLKNLHFAFVVLLRALRRASPFLYNHHFVTGDDQGRRQSTDDAHTTMLIRRLLDSSVMSSCQKVFDAFDESLMFSMDGEPSVKTTLKSQWKGVFHNISSVMDCISCQKCRLHGKIQLLGLGTALKVLLLPEQLIMASLERAEIVALFNTLSKFSTAIRGIQTLTNKFYEYQTLYKSDVLDDSIVTSRSAQGPSLQSKSSQQVEPPPSSDRQTSQTAALVDRAIGAVAAAAKAGKLSMQVEQKLLDALLRHDSTALLLAKHFIDGNSTNRFLVHAERNLHLMDSSSSSVTSFSTTDTDTSELDALKQGKDGATTADDTSQQRITSEELANHATEESCWVSINQKVEEEVYDFTQFLPEHPAGSEAILRIAGKDATSEYFAVHTAEMLTDFKPIGVLA</sequence>
<keyword evidence="11" id="KW-0274">FAD</keyword>
<evidence type="ECO:0000256" key="14">
    <source>
        <dbReference type="ARBA" id="ARBA00023004"/>
    </source>
</evidence>
<evidence type="ECO:0000256" key="16">
    <source>
        <dbReference type="ARBA" id="ARBA00023157"/>
    </source>
</evidence>
<dbReference type="SUPFAM" id="SSF55856">
    <property type="entry name" value="Cytochrome b5-like heme/steroid binding domain"/>
    <property type="match status" value="1"/>
</dbReference>
<keyword evidence="9 20" id="KW-0732">Signal</keyword>
<reference evidence="22 24" key="1">
    <citation type="journal article" date="2012" name="Nature">
        <title>Algal genomes reveal evolutionary mosaicism and the fate of nucleomorphs.</title>
        <authorList>
            <consortium name="DOE Joint Genome Institute"/>
            <person name="Curtis B.A."/>
            <person name="Tanifuji G."/>
            <person name="Burki F."/>
            <person name="Gruber A."/>
            <person name="Irimia M."/>
            <person name="Maruyama S."/>
            <person name="Arias M.C."/>
            <person name="Ball S.G."/>
            <person name="Gile G.H."/>
            <person name="Hirakawa Y."/>
            <person name="Hopkins J.F."/>
            <person name="Kuo A."/>
            <person name="Rensing S.A."/>
            <person name="Schmutz J."/>
            <person name="Symeonidi A."/>
            <person name="Elias M."/>
            <person name="Eveleigh R.J."/>
            <person name="Herman E.K."/>
            <person name="Klute M.J."/>
            <person name="Nakayama T."/>
            <person name="Obornik M."/>
            <person name="Reyes-Prieto A."/>
            <person name="Armbrust E.V."/>
            <person name="Aves S.J."/>
            <person name="Beiko R.G."/>
            <person name="Coutinho P."/>
            <person name="Dacks J.B."/>
            <person name="Durnford D.G."/>
            <person name="Fast N.M."/>
            <person name="Green B.R."/>
            <person name="Grisdale C.J."/>
            <person name="Hempel F."/>
            <person name="Henrissat B."/>
            <person name="Hoppner M.P."/>
            <person name="Ishida K."/>
            <person name="Kim E."/>
            <person name="Koreny L."/>
            <person name="Kroth P.G."/>
            <person name="Liu Y."/>
            <person name="Malik S.B."/>
            <person name="Maier U.G."/>
            <person name="McRose D."/>
            <person name="Mock T."/>
            <person name="Neilson J.A."/>
            <person name="Onodera N.T."/>
            <person name="Poole A.M."/>
            <person name="Pritham E.J."/>
            <person name="Richards T.A."/>
            <person name="Rocap G."/>
            <person name="Roy S.W."/>
            <person name="Sarai C."/>
            <person name="Schaack S."/>
            <person name="Shirato S."/>
            <person name="Slamovits C.H."/>
            <person name="Spencer D.F."/>
            <person name="Suzuki S."/>
            <person name="Worden A.Z."/>
            <person name="Zauner S."/>
            <person name="Barry K."/>
            <person name="Bell C."/>
            <person name="Bharti A.K."/>
            <person name="Crow J.A."/>
            <person name="Grimwood J."/>
            <person name="Kramer R."/>
            <person name="Lindquist E."/>
            <person name="Lucas S."/>
            <person name="Salamov A."/>
            <person name="McFadden G.I."/>
            <person name="Lane C.E."/>
            <person name="Keeling P.J."/>
            <person name="Gray M.W."/>
            <person name="Grigoriev I.V."/>
            <person name="Archibald J.M."/>
        </authorList>
    </citation>
    <scope>NUCLEOTIDE SEQUENCE</scope>
    <source>
        <strain evidence="22 24">CCMP2712</strain>
    </source>
</reference>
<keyword evidence="24" id="KW-1185">Reference proteome</keyword>
<dbReference type="GO" id="GO:0020037">
    <property type="term" value="F:heme binding"/>
    <property type="evidence" value="ECO:0007669"/>
    <property type="project" value="InterPro"/>
</dbReference>
<evidence type="ECO:0000256" key="11">
    <source>
        <dbReference type="ARBA" id="ARBA00022827"/>
    </source>
</evidence>
<dbReference type="PRINTS" id="PR00363">
    <property type="entry name" value="CYTOCHROMEB5"/>
</dbReference>
<dbReference type="eggNOG" id="KOG0537">
    <property type="taxonomic scope" value="Eukaryota"/>
</dbReference>
<accession>L1J1W8</accession>
<dbReference type="GeneID" id="17298779"/>
<evidence type="ECO:0000256" key="1">
    <source>
        <dbReference type="ARBA" id="ARBA00001974"/>
    </source>
</evidence>
<keyword evidence="10" id="KW-0256">Endoplasmic reticulum</keyword>
<evidence type="ECO:0000256" key="8">
    <source>
        <dbReference type="ARBA" id="ARBA00022723"/>
    </source>
</evidence>
<dbReference type="Proteomes" id="UP000011087">
    <property type="component" value="Unassembled WGS sequence"/>
</dbReference>
<keyword evidence="12" id="KW-0249">Electron transport</keyword>
<dbReference type="SUPFAM" id="SSF110019">
    <property type="entry name" value="ERO1-like"/>
    <property type="match status" value="1"/>
</dbReference>
<dbReference type="PANTHER" id="PTHR12613:SF0">
    <property type="entry name" value="ERO1-LIKE PROTEIN"/>
    <property type="match status" value="1"/>
</dbReference>
<dbReference type="GO" id="GO:0071949">
    <property type="term" value="F:FAD binding"/>
    <property type="evidence" value="ECO:0007669"/>
    <property type="project" value="InterPro"/>
</dbReference>
<dbReference type="eggNOG" id="KOG2608">
    <property type="taxonomic scope" value="Eukaryota"/>
</dbReference>
<reference evidence="24" key="2">
    <citation type="submission" date="2012-11" db="EMBL/GenBank/DDBJ databases">
        <authorList>
            <person name="Kuo A."/>
            <person name="Curtis B.A."/>
            <person name="Tanifuji G."/>
            <person name="Burki F."/>
            <person name="Gruber A."/>
            <person name="Irimia M."/>
            <person name="Maruyama S."/>
            <person name="Arias M.C."/>
            <person name="Ball S.G."/>
            <person name="Gile G.H."/>
            <person name="Hirakawa Y."/>
            <person name="Hopkins J.F."/>
            <person name="Rensing S.A."/>
            <person name="Schmutz J."/>
            <person name="Symeonidi A."/>
            <person name="Elias M."/>
            <person name="Eveleigh R.J."/>
            <person name="Herman E.K."/>
            <person name="Klute M.J."/>
            <person name="Nakayama T."/>
            <person name="Obornik M."/>
            <person name="Reyes-Prieto A."/>
            <person name="Armbrust E.V."/>
            <person name="Aves S.J."/>
            <person name="Beiko R.G."/>
            <person name="Coutinho P."/>
            <person name="Dacks J.B."/>
            <person name="Durnford D.G."/>
            <person name="Fast N.M."/>
            <person name="Green B.R."/>
            <person name="Grisdale C."/>
            <person name="Hempe F."/>
            <person name="Henrissat B."/>
            <person name="Hoppner M.P."/>
            <person name="Ishida K.-I."/>
            <person name="Kim E."/>
            <person name="Koreny L."/>
            <person name="Kroth P.G."/>
            <person name="Liu Y."/>
            <person name="Malik S.-B."/>
            <person name="Maier U.G."/>
            <person name="McRose D."/>
            <person name="Mock T."/>
            <person name="Neilson J.A."/>
            <person name="Onodera N.T."/>
            <person name="Poole A.M."/>
            <person name="Pritham E.J."/>
            <person name="Richards T.A."/>
            <person name="Rocap G."/>
            <person name="Roy S.W."/>
            <person name="Sarai C."/>
            <person name="Schaack S."/>
            <person name="Shirato S."/>
            <person name="Slamovits C.H."/>
            <person name="Spencer D.F."/>
            <person name="Suzuki S."/>
            <person name="Worden A.Z."/>
            <person name="Zauner S."/>
            <person name="Barry K."/>
            <person name="Bell C."/>
            <person name="Bharti A.K."/>
            <person name="Crow J.A."/>
            <person name="Grimwood J."/>
            <person name="Kramer R."/>
            <person name="Lindquist E."/>
            <person name="Lucas S."/>
            <person name="Salamov A."/>
            <person name="McFadden G.I."/>
            <person name="Lane C.E."/>
            <person name="Keeling P.J."/>
            <person name="Gray M.W."/>
            <person name="Grigoriev I.V."/>
            <person name="Archibald J.M."/>
        </authorList>
    </citation>
    <scope>NUCLEOTIDE SEQUENCE</scope>
    <source>
        <strain evidence="24">CCMP2712</strain>
    </source>
</reference>
<dbReference type="InterPro" id="IPR037192">
    <property type="entry name" value="ERO1-like_sf"/>
</dbReference>